<protein>
    <submittedName>
        <fullName evidence="1">Uncharacterized protein</fullName>
    </submittedName>
</protein>
<reference evidence="1 2" key="1">
    <citation type="journal article" date="2016" name="Sci. Rep.">
        <title>The Dendrobium catenatum Lindl. genome sequence provides insights into polysaccharide synthase, floral development and adaptive evolution.</title>
        <authorList>
            <person name="Zhang G.Q."/>
            <person name="Xu Q."/>
            <person name="Bian C."/>
            <person name="Tsai W.C."/>
            <person name="Yeh C.M."/>
            <person name="Liu K.W."/>
            <person name="Yoshida K."/>
            <person name="Zhang L.S."/>
            <person name="Chang S.B."/>
            <person name="Chen F."/>
            <person name="Shi Y."/>
            <person name="Su Y.Y."/>
            <person name="Zhang Y.Q."/>
            <person name="Chen L.J."/>
            <person name="Yin Y."/>
            <person name="Lin M."/>
            <person name="Huang H."/>
            <person name="Deng H."/>
            <person name="Wang Z.W."/>
            <person name="Zhu S.L."/>
            <person name="Zhao X."/>
            <person name="Deng C."/>
            <person name="Niu S.C."/>
            <person name="Huang J."/>
            <person name="Wang M."/>
            <person name="Liu G.H."/>
            <person name="Yang H.J."/>
            <person name="Xiao X.J."/>
            <person name="Hsiao Y.Y."/>
            <person name="Wu W.L."/>
            <person name="Chen Y.Y."/>
            <person name="Mitsuda N."/>
            <person name="Ohme-Takagi M."/>
            <person name="Luo Y.B."/>
            <person name="Van de Peer Y."/>
            <person name="Liu Z.J."/>
        </authorList>
    </citation>
    <scope>NUCLEOTIDE SEQUENCE [LARGE SCALE GENOMIC DNA]</scope>
    <source>
        <tissue evidence="1">The whole plant</tissue>
    </source>
</reference>
<accession>A0A2I0WG54</accession>
<proteinExistence type="predicted"/>
<dbReference type="Proteomes" id="UP000233837">
    <property type="component" value="Unassembled WGS sequence"/>
</dbReference>
<keyword evidence="2" id="KW-1185">Reference proteome</keyword>
<dbReference type="EMBL" id="KZ502668">
    <property type="protein sequence ID" value="PKU74628.1"/>
    <property type="molecule type" value="Genomic_DNA"/>
</dbReference>
<gene>
    <name evidence="1" type="ORF">MA16_Dca004818</name>
</gene>
<dbReference type="AlphaFoldDB" id="A0A2I0WG54"/>
<reference evidence="1 2" key="2">
    <citation type="journal article" date="2017" name="Nature">
        <title>The Apostasia genome and the evolution of orchids.</title>
        <authorList>
            <person name="Zhang G.Q."/>
            <person name="Liu K.W."/>
            <person name="Li Z."/>
            <person name="Lohaus R."/>
            <person name="Hsiao Y.Y."/>
            <person name="Niu S.C."/>
            <person name="Wang J.Y."/>
            <person name="Lin Y.C."/>
            <person name="Xu Q."/>
            <person name="Chen L.J."/>
            <person name="Yoshida K."/>
            <person name="Fujiwara S."/>
            <person name="Wang Z.W."/>
            <person name="Zhang Y.Q."/>
            <person name="Mitsuda N."/>
            <person name="Wang M."/>
            <person name="Liu G.H."/>
            <person name="Pecoraro L."/>
            <person name="Huang H.X."/>
            <person name="Xiao X.J."/>
            <person name="Lin M."/>
            <person name="Wu X.Y."/>
            <person name="Wu W.L."/>
            <person name="Chen Y.Y."/>
            <person name="Chang S.B."/>
            <person name="Sakamoto S."/>
            <person name="Ohme-Takagi M."/>
            <person name="Yagi M."/>
            <person name="Zeng S.J."/>
            <person name="Shen C.Y."/>
            <person name="Yeh C.M."/>
            <person name="Luo Y.B."/>
            <person name="Tsai W.C."/>
            <person name="Van de Peer Y."/>
            <person name="Liu Z.J."/>
        </authorList>
    </citation>
    <scope>NUCLEOTIDE SEQUENCE [LARGE SCALE GENOMIC DNA]</scope>
    <source>
        <tissue evidence="1">The whole plant</tissue>
    </source>
</reference>
<evidence type="ECO:0000313" key="2">
    <source>
        <dbReference type="Proteomes" id="UP000233837"/>
    </source>
</evidence>
<name>A0A2I0WG54_9ASPA</name>
<organism evidence="1 2">
    <name type="scientific">Dendrobium catenatum</name>
    <dbReference type="NCBI Taxonomy" id="906689"/>
    <lineage>
        <taxon>Eukaryota</taxon>
        <taxon>Viridiplantae</taxon>
        <taxon>Streptophyta</taxon>
        <taxon>Embryophyta</taxon>
        <taxon>Tracheophyta</taxon>
        <taxon>Spermatophyta</taxon>
        <taxon>Magnoliopsida</taxon>
        <taxon>Liliopsida</taxon>
        <taxon>Asparagales</taxon>
        <taxon>Orchidaceae</taxon>
        <taxon>Epidendroideae</taxon>
        <taxon>Malaxideae</taxon>
        <taxon>Dendrobiinae</taxon>
        <taxon>Dendrobium</taxon>
    </lineage>
</organism>
<sequence length="51" mass="5950">MWERLLRAESGHREPFNFVTLNSKSVVIVHRCAFTIHSHKTERFSVSGLHT</sequence>
<evidence type="ECO:0000313" key="1">
    <source>
        <dbReference type="EMBL" id="PKU74628.1"/>
    </source>
</evidence>